<reference evidence="1 2" key="1">
    <citation type="journal article" date="2022" name="bioRxiv">
        <title>The genome of the oomycete Peronosclerospora sorghi, a cosmopolitan pathogen of maize and sorghum, is inflated with dispersed pseudogenes.</title>
        <authorList>
            <person name="Fletcher K."/>
            <person name="Martin F."/>
            <person name="Isakeit T."/>
            <person name="Cavanaugh K."/>
            <person name="Magill C."/>
            <person name="Michelmore R."/>
        </authorList>
    </citation>
    <scope>NUCLEOTIDE SEQUENCE [LARGE SCALE GENOMIC DNA]</scope>
    <source>
        <strain evidence="1">P6</strain>
    </source>
</reference>
<accession>A0ACC0W6F5</accession>
<dbReference type="EMBL" id="CM047583">
    <property type="protein sequence ID" value="KAI9913916.1"/>
    <property type="molecule type" value="Genomic_DNA"/>
</dbReference>
<proteinExistence type="predicted"/>
<evidence type="ECO:0000313" key="1">
    <source>
        <dbReference type="EMBL" id="KAI9913916.1"/>
    </source>
</evidence>
<gene>
    <name evidence="1" type="ORF">PsorP6_006638</name>
</gene>
<comment type="caution">
    <text evidence="1">The sequence shown here is derived from an EMBL/GenBank/DDBJ whole genome shotgun (WGS) entry which is preliminary data.</text>
</comment>
<name>A0ACC0W6F5_9STRA</name>
<sequence>MLENNKDKEDEDDDEEDENFTAKDMDVIKRDLGELNGKAKGTATIGVDGANGKWKADDSRAKEDIPQKMAKISAAASSNKLTETGVQKELIRRTICDVEVDEIDGRLLVLKSQFR</sequence>
<organism evidence="1 2">
    <name type="scientific">Peronosclerospora sorghi</name>
    <dbReference type="NCBI Taxonomy" id="230839"/>
    <lineage>
        <taxon>Eukaryota</taxon>
        <taxon>Sar</taxon>
        <taxon>Stramenopiles</taxon>
        <taxon>Oomycota</taxon>
        <taxon>Peronosporomycetes</taxon>
        <taxon>Peronosporales</taxon>
        <taxon>Peronosporaceae</taxon>
        <taxon>Peronosclerospora</taxon>
    </lineage>
</organism>
<keyword evidence="2" id="KW-1185">Reference proteome</keyword>
<dbReference type="Proteomes" id="UP001163321">
    <property type="component" value="Chromosome 4"/>
</dbReference>
<evidence type="ECO:0000313" key="2">
    <source>
        <dbReference type="Proteomes" id="UP001163321"/>
    </source>
</evidence>
<protein>
    <submittedName>
        <fullName evidence="1">Uncharacterized protein</fullName>
    </submittedName>
</protein>